<dbReference type="Gene3D" id="3.40.50.1820">
    <property type="entry name" value="alpha/beta hydrolase"/>
    <property type="match status" value="1"/>
</dbReference>
<sequence>MRFFRACWNTGVVTATDSWNMPLRTKLLVRALNRSRGSDRMLVDDEIARSRAWFAPTRIPYTWVTGPVPAGVEIADTAFAARDGHRVAVRTYRPRDTEGEALPALLWFHGGGWVLGNTRGYDPICAWLADRAHVTVLNVDYRLAPEHRAPQAVHDCVDATRWAASEASGPGIRHIGLGVAGDSAGGNLAAVAAQVLRDEGGADLAYAALVYPAVDATMSSESVALHAQAPILTRADMDAFLAHYLGDAEDALDPLDPLVSPLHAEDLSGLPPTLVQTADLDPLRDEGAAYAVALREAGVEARHTNYERVPHGFVSFPGATRVGRASREELVGWVRDHAHHTRLG</sequence>
<evidence type="ECO:0000259" key="4">
    <source>
        <dbReference type="Pfam" id="PF07859"/>
    </source>
</evidence>
<evidence type="ECO:0000313" key="6">
    <source>
        <dbReference type="Proteomes" id="UP001500013"/>
    </source>
</evidence>
<dbReference type="PANTHER" id="PTHR48081">
    <property type="entry name" value="AB HYDROLASE SUPERFAMILY PROTEIN C4A8.06C"/>
    <property type="match status" value="1"/>
</dbReference>
<feature type="active site" evidence="3">
    <location>
        <position position="183"/>
    </location>
</feature>
<dbReference type="SUPFAM" id="SSF53474">
    <property type="entry name" value="alpha/beta-Hydrolases"/>
    <property type="match status" value="1"/>
</dbReference>
<protein>
    <recommendedName>
        <fullName evidence="4">Alpha/beta hydrolase fold-3 domain-containing protein</fullName>
    </recommendedName>
</protein>
<dbReference type="InterPro" id="IPR033140">
    <property type="entry name" value="Lipase_GDXG_put_SER_AS"/>
</dbReference>
<dbReference type="InterPro" id="IPR029058">
    <property type="entry name" value="AB_hydrolase_fold"/>
</dbReference>
<proteinExistence type="inferred from homology"/>
<organism evidence="5 6">
    <name type="scientific">Terrabacter lapilli</name>
    <dbReference type="NCBI Taxonomy" id="436231"/>
    <lineage>
        <taxon>Bacteria</taxon>
        <taxon>Bacillati</taxon>
        <taxon>Actinomycetota</taxon>
        <taxon>Actinomycetes</taxon>
        <taxon>Micrococcales</taxon>
        <taxon>Intrasporangiaceae</taxon>
        <taxon>Terrabacter</taxon>
    </lineage>
</organism>
<name>A0ABN2RUS1_9MICO</name>
<evidence type="ECO:0000256" key="1">
    <source>
        <dbReference type="ARBA" id="ARBA00010515"/>
    </source>
</evidence>
<gene>
    <name evidence="5" type="ORF">GCM10009817_14200</name>
</gene>
<evidence type="ECO:0000313" key="5">
    <source>
        <dbReference type="EMBL" id="GAA1975120.1"/>
    </source>
</evidence>
<evidence type="ECO:0000256" key="3">
    <source>
        <dbReference type="PROSITE-ProRule" id="PRU10038"/>
    </source>
</evidence>
<dbReference type="PANTHER" id="PTHR48081:SF8">
    <property type="entry name" value="ALPHA_BETA HYDROLASE FOLD-3 DOMAIN-CONTAINING PROTEIN-RELATED"/>
    <property type="match status" value="1"/>
</dbReference>
<comment type="similarity">
    <text evidence="1">Belongs to the 'GDXG' lipolytic enzyme family.</text>
</comment>
<dbReference type="Proteomes" id="UP001500013">
    <property type="component" value="Unassembled WGS sequence"/>
</dbReference>
<accession>A0ABN2RUS1</accession>
<keyword evidence="2" id="KW-0378">Hydrolase</keyword>
<dbReference type="Pfam" id="PF07859">
    <property type="entry name" value="Abhydrolase_3"/>
    <property type="match status" value="1"/>
</dbReference>
<dbReference type="InterPro" id="IPR050300">
    <property type="entry name" value="GDXG_lipolytic_enzyme"/>
</dbReference>
<evidence type="ECO:0000256" key="2">
    <source>
        <dbReference type="ARBA" id="ARBA00022801"/>
    </source>
</evidence>
<dbReference type="PROSITE" id="PS01174">
    <property type="entry name" value="LIPASE_GDXG_SER"/>
    <property type="match status" value="1"/>
</dbReference>
<comment type="caution">
    <text evidence="5">The sequence shown here is derived from an EMBL/GenBank/DDBJ whole genome shotgun (WGS) entry which is preliminary data.</text>
</comment>
<reference evidence="5 6" key="1">
    <citation type="journal article" date="2019" name="Int. J. Syst. Evol. Microbiol.">
        <title>The Global Catalogue of Microorganisms (GCM) 10K type strain sequencing project: providing services to taxonomists for standard genome sequencing and annotation.</title>
        <authorList>
            <consortium name="The Broad Institute Genomics Platform"/>
            <consortium name="The Broad Institute Genome Sequencing Center for Infectious Disease"/>
            <person name="Wu L."/>
            <person name="Ma J."/>
        </authorList>
    </citation>
    <scope>NUCLEOTIDE SEQUENCE [LARGE SCALE GENOMIC DNA]</scope>
    <source>
        <strain evidence="5 6">JCM 15628</strain>
    </source>
</reference>
<dbReference type="EMBL" id="BAAAPU010000004">
    <property type="protein sequence ID" value="GAA1975120.1"/>
    <property type="molecule type" value="Genomic_DNA"/>
</dbReference>
<keyword evidence="6" id="KW-1185">Reference proteome</keyword>
<feature type="domain" description="Alpha/beta hydrolase fold-3" evidence="4">
    <location>
        <begin position="105"/>
        <end position="314"/>
    </location>
</feature>
<dbReference type="InterPro" id="IPR013094">
    <property type="entry name" value="AB_hydrolase_3"/>
</dbReference>